<evidence type="ECO:0000313" key="2">
    <source>
        <dbReference type="EMBL" id="PIS41177.1"/>
    </source>
</evidence>
<dbReference type="SUPFAM" id="SSF53328">
    <property type="entry name" value="Formyltransferase"/>
    <property type="match status" value="1"/>
</dbReference>
<accession>A0A2H0YRQ0</accession>
<organism evidence="2 3">
    <name type="scientific">Candidatus Kerfeldbacteria bacterium CG08_land_8_20_14_0_20_42_7</name>
    <dbReference type="NCBI Taxonomy" id="2014245"/>
    <lineage>
        <taxon>Bacteria</taxon>
        <taxon>Candidatus Kerfeldiibacteriota</taxon>
    </lineage>
</organism>
<dbReference type="Proteomes" id="UP000228711">
    <property type="component" value="Unassembled WGS sequence"/>
</dbReference>
<reference evidence="3" key="1">
    <citation type="submission" date="2017-09" db="EMBL/GenBank/DDBJ databases">
        <title>Depth-based differentiation of microbial function through sediment-hosted aquifers and enrichment of novel symbionts in the deep terrestrial subsurface.</title>
        <authorList>
            <person name="Probst A.J."/>
            <person name="Ladd B."/>
            <person name="Jarett J.K."/>
            <person name="Geller-Mcgrath D.E."/>
            <person name="Sieber C.M.K."/>
            <person name="Emerson J.B."/>
            <person name="Anantharaman K."/>
            <person name="Thomas B.C."/>
            <person name="Malmstrom R."/>
            <person name="Stieglmeier M."/>
            <person name="Klingl A."/>
            <person name="Woyke T."/>
            <person name="Ryan C.M."/>
            <person name="Banfield J.F."/>
        </authorList>
    </citation>
    <scope>NUCLEOTIDE SEQUENCE [LARGE SCALE GENOMIC DNA]</scope>
</reference>
<dbReference type="EMBL" id="PEXV01000145">
    <property type="protein sequence ID" value="PIS41177.1"/>
    <property type="molecule type" value="Genomic_DNA"/>
</dbReference>
<sequence length="108" mass="11797">MAVPLFCALERHQEISIKFAVTQPDKKANKNILTESSIKQEAKSLGIPVLQPTSLSDKNFYQTFLDADISLCVLFAYGSIIPALLLDAPPLGWVNVHPSLLPAYRGAS</sequence>
<feature type="non-terminal residue" evidence="2">
    <location>
        <position position="108"/>
    </location>
</feature>
<dbReference type="GO" id="GO:0005829">
    <property type="term" value="C:cytosol"/>
    <property type="evidence" value="ECO:0007669"/>
    <property type="project" value="TreeGrafter"/>
</dbReference>
<dbReference type="GO" id="GO:0004479">
    <property type="term" value="F:methionyl-tRNA formyltransferase activity"/>
    <property type="evidence" value="ECO:0007669"/>
    <property type="project" value="TreeGrafter"/>
</dbReference>
<dbReference type="AlphaFoldDB" id="A0A2H0YRQ0"/>
<name>A0A2H0YRQ0_9BACT</name>
<feature type="domain" description="Formyl transferase N-terminal" evidence="1">
    <location>
        <begin position="10"/>
        <end position="107"/>
    </location>
</feature>
<protein>
    <submittedName>
        <fullName evidence="2">Methionyl-tRNA formyltransferase</fullName>
    </submittedName>
</protein>
<comment type="caution">
    <text evidence="2">The sequence shown here is derived from an EMBL/GenBank/DDBJ whole genome shotgun (WGS) entry which is preliminary data.</text>
</comment>
<dbReference type="PANTHER" id="PTHR11138:SF5">
    <property type="entry name" value="METHIONYL-TRNA FORMYLTRANSFERASE, MITOCHONDRIAL"/>
    <property type="match status" value="1"/>
</dbReference>
<evidence type="ECO:0000259" key="1">
    <source>
        <dbReference type="Pfam" id="PF00551"/>
    </source>
</evidence>
<dbReference type="PANTHER" id="PTHR11138">
    <property type="entry name" value="METHIONYL-TRNA FORMYLTRANSFERASE"/>
    <property type="match status" value="1"/>
</dbReference>
<evidence type="ECO:0000313" key="3">
    <source>
        <dbReference type="Proteomes" id="UP000228711"/>
    </source>
</evidence>
<gene>
    <name evidence="2" type="ORF">COT25_04510</name>
</gene>
<dbReference type="InterPro" id="IPR002376">
    <property type="entry name" value="Formyl_transf_N"/>
</dbReference>
<dbReference type="Pfam" id="PF00551">
    <property type="entry name" value="Formyl_trans_N"/>
    <property type="match status" value="1"/>
</dbReference>
<keyword evidence="2" id="KW-0808">Transferase</keyword>
<dbReference type="InterPro" id="IPR036477">
    <property type="entry name" value="Formyl_transf_N_sf"/>
</dbReference>
<dbReference type="Gene3D" id="3.40.50.12230">
    <property type="match status" value="1"/>
</dbReference>
<proteinExistence type="predicted"/>